<dbReference type="CDD" id="cd03137">
    <property type="entry name" value="GATase1_AraC_1"/>
    <property type="match status" value="1"/>
</dbReference>
<dbReference type="SMART" id="SM00342">
    <property type="entry name" value="HTH_ARAC"/>
    <property type="match status" value="1"/>
</dbReference>
<dbReference type="PANTHER" id="PTHR43130:SF3">
    <property type="entry name" value="HTH-TYPE TRANSCRIPTIONAL REGULATOR RV1931C"/>
    <property type="match status" value="1"/>
</dbReference>
<reference evidence="4" key="1">
    <citation type="submission" date="2021-11" db="EMBL/GenBank/DDBJ databases">
        <title>BS-T2-15 a new species belonging to the Comamonadaceae family isolated from the soil of a French oak forest.</title>
        <authorList>
            <person name="Mieszkin S."/>
            <person name="Alain K."/>
        </authorList>
    </citation>
    <scope>NUCLEOTIDE SEQUENCE</scope>
    <source>
        <strain evidence="4">BS-T2-15</strain>
    </source>
</reference>
<evidence type="ECO:0000313" key="5">
    <source>
        <dbReference type="Proteomes" id="UP001139353"/>
    </source>
</evidence>
<evidence type="ECO:0000313" key="4">
    <source>
        <dbReference type="EMBL" id="MCK9687029.1"/>
    </source>
</evidence>
<dbReference type="InterPro" id="IPR018060">
    <property type="entry name" value="HTH_AraC"/>
</dbReference>
<dbReference type="RefSeq" id="WP_275683064.1">
    <property type="nucleotide sequence ID" value="NZ_JAJLJH010000003.1"/>
</dbReference>
<gene>
    <name evidence="4" type="ORF">LPC04_15055</name>
</gene>
<proteinExistence type="predicted"/>
<organism evidence="4 5">
    <name type="scientific">Scleromatobacter humisilvae</name>
    <dbReference type="NCBI Taxonomy" id="2897159"/>
    <lineage>
        <taxon>Bacteria</taxon>
        <taxon>Pseudomonadati</taxon>
        <taxon>Pseudomonadota</taxon>
        <taxon>Betaproteobacteria</taxon>
        <taxon>Burkholderiales</taxon>
        <taxon>Sphaerotilaceae</taxon>
        <taxon>Scleromatobacter</taxon>
    </lineage>
</organism>
<dbReference type="Proteomes" id="UP001139353">
    <property type="component" value="Unassembled WGS sequence"/>
</dbReference>
<dbReference type="Pfam" id="PF01965">
    <property type="entry name" value="DJ-1_PfpI"/>
    <property type="match status" value="1"/>
</dbReference>
<keyword evidence="2" id="KW-0804">Transcription</keyword>
<name>A0A9X1YIM6_9BURK</name>
<dbReference type="GO" id="GO:0003700">
    <property type="term" value="F:DNA-binding transcription factor activity"/>
    <property type="evidence" value="ECO:0007669"/>
    <property type="project" value="InterPro"/>
</dbReference>
<dbReference type="SUPFAM" id="SSF46689">
    <property type="entry name" value="Homeodomain-like"/>
    <property type="match status" value="2"/>
</dbReference>
<dbReference type="PROSITE" id="PS01124">
    <property type="entry name" value="HTH_ARAC_FAMILY_2"/>
    <property type="match status" value="1"/>
</dbReference>
<dbReference type="InterPro" id="IPR052158">
    <property type="entry name" value="INH-QAR"/>
</dbReference>
<evidence type="ECO:0000259" key="3">
    <source>
        <dbReference type="PROSITE" id="PS01124"/>
    </source>
</evidence>
<keyword evidence="5" id="KW-1185">Reference proteome</keyword>
<evidence type="ECO:0000256" key="1">
    <source>
        <dbReference type="ARBA" id="ARBA00023015"/>
    </source>
</evidence>
<dbReference type="Pfam" id="PF12833">
    <property type="entry name" value="HTH_18"/>
    <property type="match status" value="1"/>
</dbReference>
<dbReference type="Gene3D" id="3.40.50.880">
    <property type="match status" value="1"/>
</dbReference>
<dbReference type="InterPro" id="IPR009057">
    <property type="entry name" value="Homeodomain-like_sf"/>
</dbReference>
<dbReference type="InterPro" id="IPR002818">
    <property type="entry name" value="DJ-1/PfpI"/>
</dbReference>
<keyword evidence="1" id="KW-0805">Transcription regulation</keyword>
<dbReference type="AlphaFoldDB" id="A0A9X1YIM6"/>
<dbReference type="SUPFAM" id="SSF52317">
    <property type="entry name" value="Class I glutamine amidotransferase-like"/>
    <property type="match status" value="1"/>
</dbReference>
<sequence length="368" mass="40761">MPDETAHDTPDRPTKVAIVVFEDVQALDVAGPMDVFAEANKFLADEQRYEVTLVGMQSGELRCANGLRIHVDAGYLEYDGQPDLILVAGGPDLPVFRPEPGILQWMREKAEGSRRFGSVCNGAFPLGHAGLLNGKEVTAHWNDVDRLIAQFPRARVRPDKIFVRDGCLFTSAGVAAGIDLCLALVAEDWGHELALRIAKKLIVYIRRDGGQSQYSPYLAVGPKEETIVAKVLRHVTDHIGEQLSIEQLADAVAVSRRTFSRIFAKSANMTPSAFVEQVRIDYSRKLLEETDLPLKTVAFRCGFHNSNQMRFIYSRRLDTTPREYRERFRREGSGEPRDAAAVLSIGAGPQDIRIAPSLRDAATSSRAS</sequence>
<dbReference type="EMBL" id="JAJLJH010000003">
    <property type="protein sequence ID" value="MCK9687029.1"/>
    <property type="molecule type" value="Genomic_DNA"/>
</dbReference>
<evidence type="ECO:0000256" key="2">
    <source>
        <dbReference type="ARBA" id="ARBA00023163"/>
    </source>
</evidence>
<dbReference type="Gene3D" id="1.10.10.60">
    <property type="entry name" value="Homeodomain-like"/>
    <property type="match status" value="1"/>
</dbReference>
<feature type="domain" description="HTH araC/xylS-type" evidence="3">
    <location>
        <begin position="229"/>
        <end position="327"/>
    </location>
</feature>
<protein>
    <submittedName>
        <fullName evidence="4">DJ-1/PfpI family protein</fullName>
    </submittedName>
</protein>
<dbReference type="GO" id="GO:0043565">
    <property type="term" value="F:sequence-specific DNA binding"/>
    <property type="evidence" value="ECO:0007669"/>
    <property type="project" value="InterPro"/>
</dbReference>
<comment type="caution">
    <text evidence="4">The sequence shown here is derived from an EMBL/GenBank/DDBJ whole genome shotgun (WGS) entry which is preliminary data.</text>
</comment>
<accession>A0A9X1YIM6</accession>
<dbReference type="InterPro" id="IPR029062">
    <property type="entry name" value="Class_I_gatase-like"/>
</dbReference>
<dbReference type="PANTHER" id="PTHR43130">
    <property type="entry name" value="ARAC-FAMILY TRANSCRIPTIONAL REGULATOR"/>
    <property type="match status" value="1"/>
</dbReference>